<accession>A0A2P2FVM1</accession>
<proteinExistence type="predicted"/>
<evidence type="ECO:0000313" key="2">
    <source>
        <dbReference type="Proteomes" id="UP000256220"/>
    </source>
</evidence>
<name>A0A2P2FVM1_AMYLU</name>
<organism evidence="1 2">
    <name type="scientific">Amycolatopsis lurida NRRL 2430</name>
    <dbReference type="NCBI Taxonomy" id="1460371"/>
    <lineage>
        <taxon>Bacteria</taxon>
        <taxon>Bacillati</taxon>
        <taxon>Actinomycetota</taxon>
        <taxon>Actinomycetes</taxon>
        <taxon>Pseudonocardiales</taxon>
        <taxon>Pseudonocardiaceae</taxon>
        <taxon>Amycolatopsis</taxon>
    </lineage>
</organism>
<sequence length="119" mass="13181">MSEFGAPYLPAPGRGRTYFFIHYRKYEKVRFLSSFQVMKSDIAVTQQFVEAAALAAATFCENAEAAVQTFARVAPHASHHPQVGQVDGQLQALAELARQAMALSMNLYHAVEDVDKLFS</sequence>
<gene>
    <name evidence="1" type="ORF">BB31_12525</name>
</gene>
<reference evidence="1 2" key="1">
    <citation type="journal article" date="2014" name="Genome Announc.">
        <title>Draft Genome Sequence of Amycolatopsis lurida NRRL 2430, Producer of the Glycopeptide Family Antibiotic Ristocetin.</title>
        <authorList>
            <person name="Kwun M.J."/>
            <person name="Hong H.J."/>
        </authorList>
    </citation>
    <scope>NUCLEOTIDE SEQUENCE [LARGE SCALE GENOMIC DNA]</scope>
    <source>
        <strain evidence="1 2">NRRL 2430</strain>
    </source>
</reference>
<keyword evidence="2" id="KW-1185">Reference proteome</keyword>
<dbReference type="AlphaFoldDB" id="A0A2P2FVM1"/>
<protein>
    <recommendedName>
        <fullName evidence="3">PE domain-containing protein</fullName>
    </recommendedName>
</protein>
<dbReference type="Proteomes" id="UP000256220">
    <property type="component" value="Unassembled WGS sequence"/>
</dbReference>
<dbReference type="RefSeq" id="WP_034309945.1">
    <property type="nucleotide sequence ID" value="NZ_JFBM01000009.1"/>
</dbReference>
<evidence type="ECO:0008006" key="3">
    <source>
        <dbReference type="Google" id="ProtNLM"/>
    </source>
</evidence>
<dbReference type="EMBL" id="JFBM01000009">
    <property type="protein sequence ID" value="KFU80770.1"/>
    <property type="molecule type" value="Genomic_DNA"/>
</dbReference>
<evidence type="ECO:0000313" key="1">
    <source>
        <dbReference type="EMBL" id="KFU80770.1"/>
    </source>
</evidence>
<comment type="caution">
    <text evidence="1">The sequence shown here is derived from an EMBL/GenBank/DDBJ whole genome shotgun (WGS) entry which is preliminary data.</text>
</comment>